<dbReference type="OrthoDB" id="2260257at2759"/>
<dbReference type="EMBL" id="NCSJ02000182">
    <property type="protein sequence ID" value="RFU27973.1"/>
    <property type="molecule type" value="Genomic_DNA"/>
</dbReference>
<evidence type="ECO:0000313" key="1">
    <source>
        <dbReference type="EMBL" id="RFU27973.1"/>
    </source>
</evidence>
<feature type="non-terminal residue" evidence="1">
    <location>
        <position position="1"/>
    </location>
</feature>
<accession>A0A3E2H4L4</accession>
<dbReference type="Proteomes" id="UP000258309">
    <property type="component" value="Unassembled WGS sequence"/>
</dbReference>
<sequence>MSVTSPAPVPGKPFTLTWTRGQPTEAVYIVLNSYFPPTTNQNIIYFTNSILSNAPNNGSWTWNVPLNIDAGRHSFGIGYNPILHSDTSDIFVIDSSETSSVPPGPTPTNVAGPTYQGCGLPPLPDYTYTGYQPPCTITTSGRVETIYPIVPASLSSIFYGRSSHDSPAPGPATSARITTTSTSTINPAFATGVFAQALQCPNQVTPSETSITASGVTTIFSTVACNTAVPTASVANSKGMCHASGYETFSVSGTSSVCCPDGWATTPLNSEMFCFISTETSDSNRRSLFPRQVSAESSVSTTKTPVVKIFGLVFTSAGIVTKDVAAATGSPSTATAAGNSAGTITATGSTLSAATTTSGSAQLYLSFWEILWIAGAVGIFQYAVM</sequence>
<keyword evidence="2" id="KW-1185">Reference proteome</keyword>
<reference evidence="1 2" key="1">
    <citation type="submission" date="2018-05" db="EMBL/GenBank/DDBJ databases">
        <title>Draft genome sequence of Scytalidium lignicola DSM 105466, a ubiquitous saprotrophic fungus.</title>
        <authorList>
            <person name="Buettner E."/>
            <person name="Gebauer A.M."/>
            <person name="Hofrichter M."/>
            <person name="Liers C."/>
            <person name="Kellner H."/>
        </authorList>
    </citation>
    <scope>NUCLEOTIDE SEQUENCE [LARGE SCALE GENOMIC DNA]</scope>
    <source>
        <strain evidence="1 2">DSM 105466</strain>
    </source>
</reference>
<organism evidence="1 2">
    <name type="scientific">Scytalidium lignicola</name>
    <name type="common">Hyphomycete</name>
    <dbReference type="NCBI Taxonomy" id="5539"/>
    <lineage>
        <taxon>Eukaryota</taxon>
        <taxon>Fungi</taxon>
        <taxon>Dikarya</taxon>
        <taxon>Ascomycota</taxon>
        <taxon>Pezizomycotina</taxon>
        <taxon>Leotiomycetes</taxon>
        <taxon>Leotiomycetes incertae sedis</taxon>
        <taxon>Scytalidium</taxon>
    </lineage>
</organism>
<proteinExistence type="predicted"/>
<evidence type="ECO:0000313" key="2">
    <source>
        <dbReference type="Proteomes" id="UP000258309"/>
    </source>
</evidence>
<name>A0A3E2H4L4_SCYLI</name>
<comment type="caution">
    <text evidence="1">The sequence shown here is derived from an EMBL/GenBank/DDBJ whole genome shotgun (WGS) entry which is preliminary data.</text>
</comment>
<gene>
    <name evidence="1" type="ORF">B7463_g8349</name>
</gene>
<feature type="non-terminal residue" evidence="1">
    <location>
        <position position="385"/>
    </location>
</feature>
<protein>
    <submittedName>
        <fullName evidence="1">Uncharacterized protein</fullName>
    </submittedName>
</protein>
<dbReference type="AlphaFoldDB" id="A0A3E2H4L4"/>